<dbReference type="Proteomes" id="UP000063699">
    <property type="component" value="Chromosome"/>
</dbReference>
<dbReference type="InterPro" id="IPR036514">
    <property type="entry name" value="SGNH_hydro_sf"/>
</dbReference>
<evidence type="ECO:0000256" key="2">
    <source>
        <dbReference type="PIRSR" id="PIRSR637460-2"/>
    </source>
</evidence>
<dbReference type="GO" id="GO:0004806">
    <property type="term" value="F:triacylglycerol lipase activity"/>
    <property type="evidence" value="ECO:0007669"/>
    <property type="project" value="TreeGrafter"/>
</dbReference>
<dbReference type="KEGG" id="kphy:AOZ06_27185"/>
<dbReference type="SUPFAM" id="SSF52266">
    <property type="entry name" value="SGNH hydrolase"/>
    <property type="match status" value="1"/>
</dbReference>
<sequence>MRMTRLLAVVASAATLLATAATATSAAPRFEHYVALGDSYTSGPFIPIQRTNPLGCGRSTANYPSVLAAALQVSEFTDVSCGAADTTNMTLPQPVPFNGTNPPQLDALRAGTDLVTIGIGGNDFSVFGTVISTCPDLRASDPTGNPCQRHVTADGVDTIAAAFEKTRPRVEAVLAAIHQRSPHARVLVVGYPRITPSSGTCPDILPFADGDYAWLQQVQQAMNRMLENAAGADGNATYVDTFGPSEGHDACASGGAAWINGRTGNFFVAAAYHPFKQGMAGVAAVVRRHLT</sequence>
<name>A0A0N9HXJ0_9PSEU</name>
<feature type="active site" evidence="1">
    <location>
        <position position="273"/>
    </location>
</feature>
<dbReference type="PANTHER" id="PTHR37981:SF1">
    <property type="entry name" value="SGNH HYDROLASE-TYPE ESTERASE DOMAIN-CONTAINING PROTEIN"/>
    <property type="match status" value="1"/>
</dbReference>
<organism evidence="5 6">
    <name type="scientific">Kibdelosporangium phytohabitans</name>
    <dbReference type="NCBI Taxonomy" id="860235"/>
    <lineage>
        <taxon>Bacteria</taxon>
        <taxon>Bacillati</taxon>
        <taxon>Actinomycetota</taxon>
        <taxon>Actinomycetes</taxon>
        <taxon>Pseudonocardiales</taxon>
        <taxon>Pseudonocardiaceae</taxon>
        <taxon>Kibdelosporangium</taxon>
    </lineage>
</organism>
<dbReference type="CDD" id="cd01823">
    <property type="entry name" value="SEST_like"/>
    <property type="match status" value="1"/>
</dbReference>
<keyword evidence="6" id="KW-1185">Reference proteome</keyword>
<feature type="domain" description="SGNH hydrolase-type esterase" evidence="4">
    <location>
        <begin position="35"/>
        <end position="278"/>
    </location>
</feature>
<evidence type="ECO:0000259" key="4">
    <source>
        <dbReference type="Pfam" id="PF13472"/>
    </source>
</evidence>
<feature type="disulfide bond" evidence="2">
    <location>
        <begin position="201"/>
        <end position="251"/>
    </location>
</feature>
<dbReference type="InterPro" id="IPR013830">
    <property type="entry name" value="SGNH_hydro"/>
</dbReference>
<keyword evidence="3" id="KW-0732">Signal</keyword>
<keyword evidence="2" id="KW-1015">Disulfide bond</keyword>
<evidence type="ECO:0000313" key="6">
    <source>
        <dbReference type="Proteomes" id="UP000063699"/>
    </source>
</evidence>
<dbReference type="PANTHER" id="PTHR37981">
    <property type="entry name" value="LIPASE 2"/>
    <property type="match status" value="1"/>
</dbReference>
<dbReference type="OrthoDB" id="5503950at2"/>
<reference evidence="5 6" key="1">
    <citation type="submission" date="2015-07" db="EMBL/GenBank/DDBJ databases">
        <title>Genome sequencing of Kibdelosporangium phytohabitans.</title>
        <authorList>
            <person name="Qin S."/>
            <person name="Xing K."/>
        </authorList>
    </citation>
    <scope>NUCLEOTIDE SEQUENCE [LARGE SCALE GENOMIC DNA]</scope>
    <source>
        <strain evidence="5 6">KLBMP1111</strain>
    </source>
</reference>
<dbReference type="GO" id="GO:0019433">
    <property type="term" value="P:triglyceride catabolic process"/>
    <property type="evidence" value="ECO:0007669"/>
    <property type="project" value="TreeGrafter"/>
</dbReference>
<protein>
    <submittedName>
        <fullName evidence="5">GDSL family lipase</fullName>
    </submittedName>
</protein>
<evidence type="ECO:0000313" key="5">
    <source>
        <dbReference type="EMBL" id="ALG10090.1"/>
    </source>
</evidence>
<dbReference type="EMBL" id="CP012752">
    <property type="protein sequence ID" value="ALG10090.1"/>
    <property type="molecule type" value="Genomic_DNA"/>
</dbReference>
<accession>A0A0N9HXJ0</accession>
<feature type="signal peptide" evidence="3">
    <location>
        <begin position="1"/>
        <end position="26"/>
    </location>
</feature>
<evidence type="ECO:0000256" key="3">
    <source>
        <dbReference type="SAM" id="SignalP"/>
    </source>
</evidence>
<feature type="chain" id="PRO_5006035597" evidence="3">
    <location>
        <begin position="27"/>
        <end position="291"/>
    </location>
</feature>
<feature type="disulfide bond" evidence="2">
    <location>
        <begin position="134"/>
        <end position="147"/>
    </location>
</feature>
<dbReference type="Gene3D" id="3.40.50.1110">
    <property type="entry name" value="SGNH hydrolase"/>
    <property type="match status" value="1"/>
</dbReference>
<dbReference type="RefSeq" id="WP_054291993.1">
    <property type="nucleotide sequence ID" value="NZ_CP012752.1"/>
</dbReference>
<feature type="disulfide bond" evidence="2">
    <location>
        <begin position="56"/>
        <end position="81"/>
    </location>
</feature>
<dbReference type="Pfam" id="PF13472">
    <property type="entry name" value="Lipase_GDSL_2"/>
    <property type="match status" value="1"/>
</dbReference>
<dbReference type="STRING" id="860235.AOZ06_27185"/>
<evidence type="ECO:0000256" key="1">
    <source>
        <dbReference type="PIRSR" id="PIRSR637460-1"/>
    </source>
</evidence>
<dbReference type="AlphaFoldDB" id="A0A0N9HXJ0"/>
<feature type="active site" description="Nucleophile" evidence="1">
    <location>
        <position position="39"/>
    </location>
</feature>
<gene>
    <name evidence="5" type="ORF">AOZ06_27185</name>
</gene>
<proteinExistence type="predicted"/>
<dbReference type="InterPro" id="IPR037460">
    <property type="entry name" value="SEST-like"/>
</dbReference>